<evidence type="ECO:0000256" key="1">
    <source>
        <dbReference type="SAM" id="Phobius"/>
    </source>
</evidence>
<proteinExistence type="predicted"/>
<keyword evidence="1" id="KW-0472">Membrane</keyword>
<keyword evidence="1" id="KW-0812">Transmembrane</keyword>
<protein>
    <submittedName>
        <fullName evidence="2">Uncharacterized protein</fullName>
    </submittedName>
</protein>
<dbReference type="OrthoDB" id="7872651at2"/>
<keyword evidence="1" id="KW-1133">Transmembrane helix</keyword>
<evidence type="ECO:0000313" key="2">
    <source>
        <dbReference type="EMBL" id="PRY26054.1"/>
    </source>
</evidence>
<gene>
    <name evidence="2" type="ORF">CLV78_101147</name>
</gene>
<dbReference type="RefSeq" id="WP_106202863.1">
    <property type="nucleotide sequence ID" value="NZ_PVTD01000001.1"/>
</dbReference>
<sequence length="108" mass="11622">MEEPSLSEADERTLRFLRILVLVLTSTMIVGIAVLVVLFATRFPGKTPAPATEFSLPDTLELPADATVQAITRGQDWWAVVVTDASGAQEILILDADGGLRQTVALDD</sequence>
<comment type="caution">
    <text evidence="2">The sequence shown here is derived from an EMBL/GenBank/DDBJ whole genome shotgun (WGS) entry which is preliminary data.</text>
</comment>
<feature type="transmembrane region" description="Helical" evidence="1">
    <location>
        <begin position="16"/>
        <end position="40"/>
    </location>
</feature>
<accession>A0A2T0RXZ3</accession>
<evidence type="ECO:0000313" key="3">
    <source>
        <dbReference type="Proteomes" id="UP000239480"/>
    </source>
</evidence>
<keyword evidence="3" id="KW-1185">Reference proteome</keyword>
<reference evidence="2 3" key="1">
    <citation type="submission" date="2018-03" db="EMBL/GenBank/DDBJ databases">
        <title>Genomic Encyclopedia of Archaeal and Bacterial Type Strains, Phase II (KMG-II): from individual species to whole genera.</title>
        <authorList>
            <person name="Goeker M."/>
        </authorList>
    </citation>
    <scope>NUCLEOTIDE SEQUENCE [LARGE SCALE GENOMIC DNA]</scope>
    <source>
        <strain evidence="2 3">DSM 29328</strain>
    </source>
</reference>
<name>A0A2T0RXZ3_9RHOB</name>
<dbReference type="EMBL" id="PVTD01000001">
    <property type="protein sequence ID" value="PRY26054.1"/>
    <property type="molecule type" value="Genomic_DNA"/>
</dbReference>
<organism evidence="2 3">
    <name type="scientific">Aliiruegeria haliotis</name>
    <dbReference type="NCBI Taxonomy" id="1280846"/>
    <lineage>
        <taxon>Bacteria</taxon>
        <taxon>Pseudomonadati</taxon>
        <taxon>Pseudomonadota</taxon>
        <taxon>Alphaproteobacteria</taxon>
        <taxon>Rhodobacterales</taxon>
        <taxon>Roseobacteraceae</taxon>
        <taxon>Aliiruegeria</taxon>
    </lineage>
</organism>
<dbReference type="AlphaFoldDB" id="A0A2T0RXZ3"/>
<dbReference type="Proteomes" id="UP000239480">
    <property type="component" value="Unassembled WGS sequence"/>
</dbReference>
<dbReference type="Pfam" id="PF20082">
    <property type="entry name" value="DUF6476"/>
    <property type="match status" value="1"/>
</dbReference>
<dbReference type="InterPro" id="IPR045519">
    <property type="entry name" value="DUF6476"/>
</dbReference>